<keyword evidence="6" id="KW-1133">Transmembrane helix</keyword>
<dbReference type="EMBL" id="CABFJX010000335">
    <property type="protein sequence ID" value="VTT72237.1"/>
    <property type="molecule type" value="Genomic_DNA"/>
</dbReference>
<protein>
    <submittedName>
        <fullName evidence="7">Uncharacterized protein</fullName>
    </submittedName>
</protein>
<evidence type="ECO:0000256" key="3">
    <source>
        <dbReference type="ARBA" id="ARBA00022617"/>
    </source>
</evidence>
<name>A0A9Q9UB81_FUSFU</name>
<evidence type="ECO:0000256" key="1">
    <source>
        <dbReference type="ARBA" id="ARBA00001971"/>
    </source>
</evidence>
<dbReference type="Proteomes" id="UP000760494">
    <property type="component" value="Unassembled WGS sequence"/>
</dbReference>
<dbReference type="InterPro" id="IPR036396">
    <property type="entry name" value="Cyt_P450_sf"/>
</dbReference>
<evidence type="ECO:0000256" key="4">
    <source>
        <dbReference type="ARBA" id="ARBA00022723"/>
    </source>
</evidence>
<dbReference type="PANTHER" id="PTHR24305:SF210">
    <property type="entry name" value="CYTOCHROME P450 MONOOXYGENASE ASQL-RELATED"/>
    <property type="match status" value="1"/>
</dbReference>
<dbReference type="GO" id="GO:0005506">
    <property type="term" value="F:iron ion binding"/>
    <property type="evidence" value="ECO:0007669"/>
    <property type="project" value="InterPro"/>
</dbReference>
<dbReference type="Pfam" id="PF00067">
    <property type="entry name" value="p450"/>
    <property type="match status" value="1"/>
</dbReference>
<dbReference type="InterPro" id="IPR050121">
    <property type="entry name" value="Cytochrome_P450_monoxygenase"/>
</dbReference>
<dbReference type="Gene3D" id="1.10.630.10">
    <property type="entry name" value="Cytochrome P450"/>
    <property type="match status" value="1"/>
</dbReference>
<accession>A0A9Q9UB81</accession>
<keyword evidence="3" id="KW-0349">Heme</keyword>
<evidence type="ECO:0000313" key="7">
    <source>
        <dbReference type="EMBL" id="VTT72237.1"/>
    </source>
</evidence>
<dbReference type="SUPFAM" id="SSF48264">
    <property type="entry name" value="Cytochrome P450"/>
    <property type="match status" value="1"/>
</dbReference>
<proteinExistence type="inferred from homology"/>
<reference evidence="7" key="1">
    <citation type="submission" date="2019-05" db="EMBL/GenBank/DDBJ databases">
        <authorList>
            <person name="Piombo E."/>
        </authorList>
    </citation>
    <scope>NUCLEOTIDE SEQUENCE</scope>
    <source>
        <strain evidence="7">C2S</strain>
    </source>
</reference>
<evidence type="ECO:0000256" key="6">
    <source>
        <dbReference type="SAM" id="Phobius"/>
    </source>
</evidence>
<keyword evidence="6" id="KW-0812">Transmembrane</keyword>
<dbReference type="AlphaFoldDB" id="A0A9Q9UB81"/>
<keyword evidence="6" id="KW-0472">Membrane</keyword>
<comment type="cofactor">
    <cofactor evidence="1">
        <name>heme</name>
        <dbReference type="ChEBI" id="CHEBI:30413"/>
    </cofactor>
</comment>
<comment type="caution">
    <text evidence="7">The sequence shown here is derived from an EMBL/GenBank/DDBJ whole genome shotgun (WGS) entry which is preliminary data.</text>
</comment>
<dbReference type="InterPro" id="IPR001128">
    <property type="entry name" value="Cyt_P450"/>
</dbReference>
<dbReference type="GO" id="GO:0004497">
    <property type="term" value="F:monooxygenase activity"/>
    <property type="evidence" value="ECO:0007669"/>
    <property type="project" value="InterPro"/>
</dbReference>
<keyword evidence="5" id="KW-0408">Iron</keyword>
<comment type="similarity">
    <text evidence="2">Belongs to the cytochrome P450 family.</text>
</comment>
<feature type="transmembrane region" description="Helical" evidence="6">
    <location>
        <begin position="88"/>
        <end position="108"/>
    </location>
</feature>
<gene>
    <name evidence="7" type="ORF">C2S_8483</name>
</gene>
<sequence>MIKDLYFYKPATFIGKDNIFQIVGTTSPVNAYILYGLFSFKQEKSYKIVNYFLKKSADNKKYLLMLLATDINRYLRRKLTYKELIKEAIRYIFTGSGIISLILTYLLYKLLKPKNTAIQERLYAKILAIPNNNIVAIRNNTYINAVIKEAFRIYPIIILTIPCLLTKPLTLGQYILLSSIVIGMQNWLYHYNASIFLELEKFIPE</sequence>
<dbReference type="GO" id="GO:0020037">
    <property type="term" value="F:heme binding"/>
    <property type="evidence" value="ECO:0007669"/>
    <property type="project" value="InterPro"/>
</dbReference>
<evidence type="ECO:0000256" key="2">
    <source>
        <dbReference type="ARBA" id="ARBA00010617"/>
    </source>
</evidence>
<evidence type="ECO:0000313" key="8">
    <source>
        <dbReference type="Proteomes" id="UP000760494"/>
    </source>
</evidence>
<dbReference type="GO" id="GO:0016705">
    <property type="term" value="F:oxidoreductase activity, acting on paired donors, with incorporation or reduction of molecular oxygen"/>
    <property type="evidence" value="ECO:0007669"/>
    <property type="project" value="InterPro"/>
</dbReference>
<organism evidence="7 8">
    <name type="scientific">Fusarium fujikuroi</name>
    <name type="common">Bakanae and foot rot disease fungus</name>
    <name type="synonym">Gibberella fujikuroi</name>
    <dbReference type="NCBI Taxonomy" id="5127"/>
    <lineage>
        <taxon>Eukaryota</taxon>
        <taxon>Fungi</taxon>
        <taxon>Dikarya</taxon>
        <taxon>Ascomycota</taxon>
        <taxon>Pezizomycotina</taxon>
        <taxon>Sordariomycetes</taxon>
        <taxon>Hypocreomycetidae</taxon>
        <taxon>Hypocreales</taxon>
        <taxon>Nectriaceae</taxon>
        <taxon>Fusarium</taxon>
        <taxon>Fusarium fujikuroi species complex</taxon>
    </lineage>
</organism>
<evidence type="ECO:0000256" key="5">
    <source>
        <dbReference type="ARBA" id="ARBA00023004"/>
    </source>
</evidence>
<keyword evidence="4" id="KW-0479">Metal-binding</keyword>
<dbReference type="PANTHER" id="PTHR24305">
    <property type="entry name" value="CYTOCHROME P450"/>
    <property type="match status" value="1"/>
</dbReference>